<dbReference type="PROSITE" id="PS50115">
    <property type="entry name" value="ARFGAP"/>
    <property type="match status" value="1"/>
</dbReference>
<dbReference type="InterPro" id="IPR000159">
    <property type="entry name" value="RA_dom"/>
</dbReference>
<dbReference type="EMBL" id="OW240912">
    <property type="protein sequence ID" value="CAH2225907.1"/>
    <property type="molecule type" value="Genomic_DNA"/>
</dbReference>
<dbReference type="Pfam" id="PF00620">
    <property type="entry name" value="RhoGAP"/>
    <property type="match status" value="1"/>
</dbReference>
<dbReference type="SUPFAM" id="SSF57863">
    <property type="entry name" value="ArfGap/RecO-like zinc finger"/>
    <property type="match status" value="1"/>
</dbReference>
<keyword evidence="2" id="KW-0863">Zinc-finger</keyword>
<dbReference type="Gene3D" id="2.30.29.30">
    <property type="entry name" value="Pleckstrin-homology domain (PH domain)/Phosphotyrosine-binding domain (PTB)"/>
    <property type="match status" value="1"/>
</dbReference>
<dbReference type="InterPro" id="IPR001164">
    <property type="entry name" value="ArfGAP_dom"/>
</dbReference>
<dbReference type="SMART" id="SM00105">
    <property type="entry name" value="ArfGap"/>
    <property type="match status" value="1"/>
</dbReference>
<accession>A0AAD1R8V4</accession>
<dbReference type="SUPFAM" id="SSF48350">
    <property type="entry name" value="GTPase activation domain, GAP"/>
    <property type="match status" value="1"/>
</dbReference>
<dbReference type="SMART" id="SM00324">
    <property type="entry name" value="RhoGAP"/>
    <property type="match status" value="1"/>
</dbReference>
<keyword evidence="9" id="KW-1185">Reference proteome</keyword>
<evidence type="ECO:0000259" key="4">
    <source>
        <dbReference type="PROSITE" id="PS50003"/>
    </source>
</evidence>
<dbReference type="PANTHER" id="PTHR45899:SF3">
    <property type="entry name" value="ARF-GAP WITH RHO-GAP DOMAIN, ANK REPEAT AND PH DOMAIN-CONTAINING PROTEIN 1"/>
    <property type="match status" value="1"/>
</dbReference>
<dbReference type="Gene3D" id="1.10.220.150">
    <property type="entry name" value="Arf GTPase activating protein"/>
    <property type="match status" value="1"/>
</dbReference>
<dbReference type="InterPro" id="IPR011993">
    <property type="entry name" value="PH-like_dom_sf"/>
</dbReference>
<dbReference type="FunFam" id="2.30.29.30:FF:000170">
    <property type="entry name" value="Arf-GAP with Rho-GAP domain, ANK repeat and PH domain-containing protein 1"/>
    <property type="match status" value="1"/>
</dbReference>
<proteinExistence type="predicted"/>
<keyword evidence="2" id="KW-0479">Metal-binding</keyword>
<evidence type="ECO:0000256" key="2">
    <source>
        <dbReference type="PROSITE-ProRule" id="PRU00288"/>
    </source>
</evidence>
<evidence type="ECO:0000256" key="1">
    <source>
        <dbReference type="ARBA" id="ARBA00022468"/>
    </source>
</evidence>
<protein>
    <submittedName>
        <fullName evidence="8">Arf-GAP with Rho-GAP domain, ANK repeat and PH domain-containing 1 isoform X1</fullName>
    </submittedName>
</protein>
<dbReference type="SMART" id="SM00233">
    <property type="entry name" value="PH"/>
    <property type="match status" value="1"/>
</dbReference>
<keyword evidence="1" id="KW-0343">GTPase activation</keyword>
<evidence type="ECO:0000313" key="8">
    <source>
        <dbReference type="EMBL" id="CAH2225907.1"/>
    </source>
</evidence>
<dbReference type="Pfam" id="PF00169">
    <property type="entry name" value="PH"/>
    <property type="match status" value="1"/>
</dbReference>
<organism evidence="8 9">
    <name type="scientific">Pelobates cultripes</name>
    <name type="common">Western spadefoot toad</name>
    <dbReference type="NCBI Taxonomy" id="61616"/>
    <lineage>
        <taxon>Eukaryota</taxon>
        <taxon>Metazoa</taxon>
        <taxon>Chordata</taxon>
        <taxon>Craniata</taxon>
        <taxon>Vertebrata</taxon>
        <taxon>Euteleostomi</taxon>
        <taxon>Amphibia</taxon>
        <taxon>Batrachia</taxon>
        <taxon>Anura</taxon>
        <taxon>Pelobatoidea</taxon>
        <taxon>Pelobatidae</taxon>
        <taxon>Pelobates</taxon>
    </lineage>
</organism>
<evidence type="ECO:0000259" key="7">
    <source>
        <dbReference type="PROSITE" id="PS50238"/>
    </source>
</evidence>
<name>A0AAD1R8V4_PELCU</name>
<dbReference type="InterPro" id="IPR038508">
    <property type="entry name" value="ArfGAP_dom_sf"/>
</dbReference>
<dbReference type="Proteomes" id="UP001295444">
    <property type="component" value="Chromosome 01"/>
</dbReference>
<dbReference type="Gene3D" id="3.10.20.90">
    <property type="entry name" value="Phosphatidylinositol 3-kinase Catalytic Subunit, Chain A, domain 1"/>
    <property type="match status" value="1"/>
</dbReference>
<dbReference type="PROSITE" id="PS50200">
    <property type="entry name" value="RA"/>
    <property type="match status" value="1"/>
</dbReference>
<keyword evidence="2" id="KW-0862">Zinc</keyword>
<dbReference type="GO" id="GO:0007165">
    <property type="term" value="P:signal transduction"/>
    <property type="evidence" value="ECO:0007669"/>
    <property type="project" value="InterPro"/>
</dbReference>
<dbReference type="GO" id="GO:0005547">
    <property type="term" value="F:phosphatidylinositol-3,4,5-trisphosphate binding"/>
    <property type="evidence" value="ECO:0007669"/>
    <property type="project" value="TreeGrafter"/>
</dbReference>
<dbReference type="Gene3D" id="1.10.555.10">
    <property type="entry name" value="Rho GTPase activation protein"/>
    <property type="match status" value="1"/>
</dbReference>
<dbReference type="InterPro" id="IPR008936">
    <property type="entry name" value="Rho_GTPase_activation_prot"/>
</dbReference>
<dbReference type="Pfam" id="PF00788">
    <property type="entry name" value="RA"/>
    <property type="match status" value="1"/>
</dbReference>
<dbReference type="PROSITE" id="PS50003">
    <property type="entry name" value="PH_DOMAIN"/>
    <property type="match status" value="2"/>
</dbReference>
<feature type="domain" description="Arf-GAP" evidence="5">
    <location>
        <begin position="409"/>
        <end position="481"/>
    </location>
</feature>
<dbReference type="GO" id="GO:0008270">
    <property type="term" value="F:zinc ion binding"/>
    <property type="evidence" value="ECO:0007669"/>
    <property type="project" value="UniProtKB-KW"/>
</dbReference>
<feature type="region of interest" description="Disordered" evidence="3">
    <location>
        <begin position="828"/>
        <end position="848"/>
    </location>
</feature>
<evidence type="ECO:0000256" key="3">
    <source>
        <dbReference type="SAM" id="MobiDB-lite"/>
    </source>
</evidence>
<dbReference type="InterPro" id="IPR037278">
    <property type="entry name" value="ARFGAP/RecO"/>
</dbReference>
<evidence type="ECO:0000259" key="5">
    <source>
        <dbReference type="PROSITE" id="PS50115"/>
    </source>
</evidence>
<dbReference type="GO" id="GO:0008360">
    <property type="term" value="P:regulation of cell shape"/>
    <property type="evidence" value="ECO:0007669"/>
    <property type="project" value="TreeGrafter"/>
</dbReference>
<dbReference type="InterPro" id="IPR052227">
    <property type="entry name" value="Arf-Rho-GAP_ANK-PH_domain"/>
</dbReference>
<dbReference type="PANTHER" id="PTHR45899">
    <property type="entry name" value="RHO GTPASE ACTIVATING PROTEIN AT 15B, ISOFORM C"/>
    <property type="match status" value="1"/>
</dbReference>
<reference evidence="8" key="1">
    <citation type="submission" date="2022-03" db="EMBL/GenBank/DDBJ databases">
        <authorList>
            <person name="Alioto T."/>
            <person name="Alioto T."/>
            <person name="Gomez Garrido J."/>
        </authorList>
    </citation>
    <scope>NUCLEOTIDE SEQUENCE</scope>
</reference>
<evidence type="ECO:0000313" key="9">
    <source>
        <dbReference type="Proteomes" id="UP001295444"/>
    </source>
</evidence>
<feature type="domain" description="PH" evidence="4">
    <location>
        <begin position="1"/>
        <end position="77"/>
    </location>
</feature>
<feature type="domain" description="PH" evidence="4">
    <location>
        <begin position="574"/>
        <end position="681"/>
    </location>
</feature>
<feature type="domain" description="Ras-associating" evidence="6">
    <location>
        <begin position="294"/>
        <end position="384"/>
    </location>
</feature>
<dbReference type="SUPFAM" id="SSF54236">
    <property type="entry name" value="Ubiquitin-like"/>
    <property type="match status" value="1"/>
</dbReference>
<dbReference type="InterPro" id="IPR029071">
    <property type="entry name" value="Ubiquitin-like_domsf"/>
</dbReference>
<dbReference type="SUPFAM" id="SSF50729">
    <property type="entry name" value="PH domain-like"/>
    <property type="match status" value="2"/>
</dbReference>
<dbReference type="GO" id="GO:0005737">
    <property type="term" value="C:cytoplasm"/>
    <property type="evidence" value="ECO:0007669"/>
    <property type="project" value="TreeGrafter"/>
</dbReference>
<dbReference type="GO" id="GO:0005096">
    <property type="term" value="F:GTPase activator activity"/>
    <property type="evidence" value="ECO:0007669"/>
    <property type="project" value="UniProtKB-KW"/>
</dbReference>
<sequence>MVGWFSLCKTNLYMYLEDSETEVEVINLKKLSELSNKDKDILVLVQDGKGRRRITYIKSERKLDFSGWVNAIQKASSTTGNTLSEQLLTNSDIPFIVEKCITHIERFGVGSEGIYRKSGQNSKTTSLLEALKKDARSVVLKQEDHHVDNVSDALKRFFRDIGEGIFAEHCLDWLNVTGIEDVSARIQQYQTLLQNLPQVNRATLEALIGHLHCIQHFSEVNQMNVHNLAIVFGPTLFQTTGQNYKPGRVVEDLINHYLAIFHVDPQELEKRLKITSAMMNMQQISYPPSTGTTKDFICHVYLGEKNPEMQQIVHIPVTMTAQELTETLLERRNIRAKDREYWSCFEVDESEGLERPLHFSENVLPIFHSEKTSKSHVVVKKNLHMEAMLHYISEYHTPTHPMLHYISEHRSLGPSISKVRSLKMDDKVWTEEMIELFLELGNAASNRFWAANVPPSEAISASSGTLERKTFIMAKYREGKYRRYHQLFGNQTELNKALCAAVTTNDLSETQALVFCGADVNCSSGDLLYPQPIDLAEQAGQRLQMEFLQQNKTSEIPRLELGNDGVKHYVMRPSVTHNGFLYKTSSMTKPVTERKNREDFSKRWCILNDNQLSYYENNHSSSPNGEIKMEEIVCVAIIPPDTHGFERCFEIYTKSERLYLFAAETAKDARDWVTSITKNMSRSLSQPSMYKQNMSLSLSQPSMYKLNMSLSLSQPSMYKQNMSHSLSQPSMYKQNMSLSLSQPSMYKPNMSLSLSQPSMYKQNMSLSLSQPSMYKQNMSLSLSQPSMYKQNMSRSLSQPSMYKQNMSHSLSQPSMYKQNMSLSLSQPSMYKQNMSRSLSQPSMYKQNM</sequence>
<dbReference type="AlphaFoldDB" id="A0AAD1R8V4"/>
<dbReference type="PROSITE" id="PS50238">
    <property type="entry name" value="RHOGAP"/>
    <property type="match status" value="1"/>
</dbReference>
<gene>
    <name evidence="8" type="ORF">PECUL_23A047122</name>
</gene>
<dbReference type="InterPro" id="IPR000198">
    <property type="entry name" value="RhoGAP_dom"/>
</dbReference>
<dbReference type="InterPro" id="IPR001849">
    <property type="entry name" value="PH_domain"/>
</dbReference>
<evidence type="ECO:0000259" key="6">
    <source>
        <dbReference type="PROSITE" id="PS50200"/>
    </source>
</evidence>
<feature type="domain" description="Rho-GAP" evidence="7">
    <location>
        <begin position="81"/>
        <end position="261"/>
    </location>
</feature>
<dbReference type="Pfam" id="PF01412">
    <property type="entry name" value="ArfGap"/>
    <property type="match status" value="1"/>
</dbReference>